<comment type="caution">
    <text evidence="2">The sequence shown here is derived from an EMBL/GenBank/DDBJ whole genome shotgun (WGS) entry which is preliminary data.</text>
</comment>
<dbReference type="SUPFAM" id="SSF53098">
    <property type="entry name" value="Ribonuclease H-like"/>
    <property type="match status" value="1"/>
</dbReference>
<evidence type="ECO:0000259" key="1">
    <source>
        <dbReference type="Pfam" id="PF05699"/>
    </source>
</evidence>
<sequence>MRFVDKENNIREEFVDFVHCEDGVTGEALAQTILGRLRSYGLDTSYLRGQGYDGAGNMSGRIRGTAALIQKEIPTAFYVHCNAHILNLCIVRSCELQPIRNLMGVMLEITIFFRYSPKRQDKLEKKITRICPEEKKSKLINLCKTRWVERHQAFETFADLYVPVVEVFQEITENPSNWNQESLTGAKSLLLAITSFDFLMAFTVSKDVLGYAKGLSTSLQAKNHNICKAMQEVSVVKKSLQSAREQVESKHKEWFQKAKSMAESVNAEEPRLPRKCGRQKHKDNTPAKNIEEHYRVTITVPFLDHMVTQLNDKFAESQQKATLALFLIPSQLPENMDWKELVTMYANDLPFPENFECELSCWKTKWQSWPGRKPTTLEEAMDHADNLLYPNIHILLRIVATLPVTTSECERSFSCLRRLKTYLRGTMTQTRLSGLALMNIHYDKDINRDTVITEFARRQPRRMELVNILE</sequence>
<keyword evidence="3" id="KW-1185">Reference proteome</keyword>
<dbReference type="GO" id="GO:0046983">
    <property type="term" value="F:protein dimerization activity"/>
    <property type="evidence" value="ECO:0007669"/>
    <property type="project" value="InterPro"/>
</dbReference>
<dbReference type="PANTHER" id="PTHR46289:SF16">
    <property type="entry name" value="52 KDA REPRESSOR OF THE INHIBITOR OF THE PROTEIN KINASE"/>
    <property type="match status" value="1"/>
</dbReference>
<feature type="domain" description="HAT C-terminal dimerisation" evidence="1">
    <location>
        <begin position="386"/>
        <end position="442"/>
    </location>
</feature>
<organism evidence="2 3">
    <name type="scientific">Holothuria leucospilota</name>
    <name type="common">Black long sea cucumber</name>
    <name type="synonym">Mertensiothuria leucospilota</name>
    <dbReference type="NCBI Taxonomy" id="206669"/>
    <lineage>
        <taxon>Eukaryota</taxon>
        <taxon>Metazoa</taxon>
        <taxon>Echinodermata</taxon>
        <taxon>Eleutherozoa</taxon>
        <taxon>Echinozoa</taxon>
        <taxon>Holothuroidea</taxon>
        <taxon>Aspidochirotacea</taxon>
        <taxon>Aspidochirotida</taxon>
        <taxon>Holothuriidae</taxon>
        <taxon>Holothuria</taxon>
    </lineage>
</organism>
<evidence type="ECO:0000313" key="2">
    <source>
        <dbReference type="EMBL" id="KAJ8024838.1"/>
    </source>
</evidence>
<dbReference type="InterPro" id="IPR008906">
    <property type="entry name" value="HATC_C_dom"/>
</dbReference>
<protein>
    <submittedName>
        <fullName evidence="2">52 kDa repressor of the inhibitor of the protein kinase</fullName>
    </submittedName>
</protein>
<dbReference type="InterPro" id="IPR012337">
    <property type="entry name" value="RNaseH-like_sf"/>
</dbReference>
<dbReference type="InterPro" id="IPR052958">
    <property type="entry name" value="IFN-induced_PKR_regulator"/>
</dbReference>
<gene>
    <name evidence="2" type="ORF">HOLleu_34863</name>
</gene>
<dbReference type="Proteomes" id="UP001152320">
    <property type="component" value="Chromosome 18"/>
</dbReference>
<evidence type="ECO:0000313" key="3">
    <source>
        <dbReference type="Proteomes" id="UP001152320"/>
    </source>
</evidence>
<dbReference type="AlphaFoldDB" id="A0A9Q0YLV7"/>
<name>A0A9Q0YLV7_HOLLE</name>
<dbReference type="PANTHER" id="PTHR46289">
    <property type="entry name" value="52 KDA REPRESSOR OF THE INHIBITOR OF THE PROTEIN KINASE-LIKE PROTEIN-RELATED"/>
    <property type="match status" value="1"/>
</dbReference>
<accession>A0A9Q0YLV7</accession>
<proteinExistence type="predicted"/>
<reference evidence="2" key="1">
    <citation type="submission" date="2021-10" db="EMBL/GenBank/DDBJ databases">
        <title>Tropical sea cucumber genome reveals ecological adaptation and Cuvierian tubules defense mechanism.</title>
        <authorList>
            <person name="Chen T."/>
        </authorList>
    </citation>
    <scope>NUCLEOTIDE SEQUENCE</scope>
    <source>
        <strain evidence="2">Nanhai2018</strain>
        <tissue evidence="2">Muscle</tissue>
    </source>
</reference>
<dbReference type="EMBL" id="JAIZAY010000018">
    <property type="protein sequence ID" value="KAJ8024838.1"/>
    <property type="molecule type" value="Genomic_DNA"/>
</dbReference>
<dbReference type="Pfam" id="PF05699">
    <property type="entry name" value="Dimer_Tnp_hAT"/>
    <property type="match status" value="1"/>
</dbReference>
<dbReference type="OrthoDB" id="6617140at2759"/>